<gene>
    <name evidence="1" type="ORF">QOL99_08225</name>
</gene>
<reference evidence="1 2" key="1">
    <citation type="submission" date="2023-05" db="EMBL/GenBank/DDBJ databases">
        <authorList>
            <person name="Gao F."/>
        </authorList>
    </citation>
    <scope>NUCLEOTIDE SEQUENCE [LARGE SCALE GENOMIC DNA]</scope>
    <source>
        <strain evidence="1 2">MIMF12</strain>
    </source>
</reference>
<dbReference type="Proteomes" id="UP001302059">
    <property type="component" value="Unassembled WGS sequence"/>
</dbReference>
<protein>
    <submittedName>
        <fullName evidence="1">Uncharacterized protein</fullName>
    </submittedName>
</protein>
<accession>A0ABT7JGI4</accession>
<proteinExistence type="predicted"/>
<comment type="caution">
    <text evidence="1">The sequence shown here is derived from an EMBL/GenBank/DDBJ whole genome shotgun (WGS) entry which is preliminary data.</text>
</comment>
<evidence type="ECO:0000313" key="1">
    <source>
        <dbReference type="EMBL" id="MDL2344137.1"/>
    </source>
</evidence>
<dbReference type="RefSeq" id="WP_285522914.1">
    <property type="nucleotide sequence ID" value="NZ_JASNGB010000060.1"/>
</dbReference>
<name>A0ABT7JGI4_9DEIO</name>
<organism evidence="1 2">
    <name type="scientific">Deinococcus rhizophilus</name>
    <dbReference type="NCBI Taxonomy" id="3049544"/>
    <lineage>
        <taxon>Bacteria</taxon>
        <taxon>Thermotogati</taxon>
        <taxon>Deinococcota</taxon>
        <taxon>Deinococci</taxon>
        <taxon>Deinococcales</taxon>
        <taxon>Deinococcaceae</taxon>
        <taxon>Deinococcus</taxon>
    </lineage>
</organism>
<sequence length="62" mass="6987">MRAQGRHGRGAVPRVRDFADLLPHLTGPRFVWWPSLLSPAALARVVAQDQRACRRDEVPETV</sequence>
<evidence type="ECO:0000313" key="2">
    <source>
        <dbReference type="Proteomes" id="UP001302059"/>
    </source>
</evidence>
<keyword evidence="2" id="KW-1185">Reference proteome</keyword>
<dbReference type="EMBL" id="JASNGB010000060">
    <property type="protein sequence ID" value="MDL2344137.1"/>
    <property type="molecule type" value="Genomic_DNA"/>
</dbReference>